<dbReference type="EMBL" id="AFYH01076647">
    <property type="status" value="NOT_ANNOTATED_CDS"/>
    <property type="molecule type" value="Genomic_DNA"/>
</dbReference>
<dbReference type="Proteomes" id="UP000008672">
    <property type="component" value="Unassembled WGS sequence"/>
</dbReference>
<keyword evidence="2" id="KW-1133">Transmembrane helix</keyword>
<reference evidence="5" key="1">
    <citation type="submission" date="2011-08" db="EMBL/GenBank/DDBJ databases">
        <title>The draft genome of Latimeria chalumnae.</title>
        <authorList>
            <person name="Di Palma F."/>
            <person name="Alfoldi J."/>
            <person name="Johnson J."/>
            <person name="Berlin A."/>
            <person name="Gnerre S."/>
            <person name="Jaffe D."/>
            <person name="MacCallum I."/>
            <person name="Young S."/>
            <person name="Walker B.J."/>
            <person name="Lander E."/>
            <person name="Lindblad-Toh K."/>
        </authorList>
    </citation>
    <scope>NUCLEOTIDE SEQUENCE [LARGE SCALE GENOMIC DNA]</scope>
    <source>
        <strain evidence="5">Wild caught</strain>
    </source>
</reference>
<dbReference type="Pfam" id="PF14923">
    <property type="entry name" value="CCDC142"/>
    <property type="match status" value="1"/>
</dbReference>
<dbReference type="EMBL" id="AFYH01076643">
    <property type="status" value="NOT_ANNOTATED_CDS"/>
    <property type="molecule type" value="Genomic_DNA"/>
</dbReference>
<feature type="transmembrane region" description="Helical" evidence="2">
    <location>
        <begin position="526"/>
        <end position="546"/>
    </location>
</feature>
<dbReference type="InParanoid" id="H3B4J4"/>
<evidence type="ECO:0000313" key="4">
    <source>
        <dbReference type="Ensembl" id="ENSLACP00000016815.1"/>
    </source>
</evidence>
<keyword evidence="5" id="KW-1185">Reference proteome</keyword>
<dbReference type="InterPro" id="IPR026700">
    <property type="entry name" value="CCDC142"/>
</dbReference>
<evidence type="ECO:0000259" key="3">
    <source>
        <dbReference type="Pfam" id="PF14923"/>
    </source>
</evidence>
<feature type="transmembrane region" description="Helical" evidence="2">
    <location>
        <begin position="228"/>
        <end position="250"/>
    </location>
</feature>
<sequence>SGLQNNFTKSLLKAEAVLRNRINPSLKWLLKQRSESSWSDSDNDDSLTGTEGSTTHASTRLAQVQRCVQGLGNCLSVQKHPKAGIYQGHIKQLSCDSMHKTEFYYHPSYISVGKCYGRLQSLLQHRAQLKLTKDYSKHLKAASHFVRRLSGLLLNEKRTLTKLRHGSDNDSSDCLCIKKLGHLCEELKIHTSHWDKLFEKVRNEHWLRPSLFHIHDSLVHMRRAFTSLALQAVFLMEQYIYCVLCILAYAKLADMSSEMLNDLFRGIEMFNNIIMNFNTEHMCCDLIKPDIEMCQPNLLLHGMKTIFSWNNEKCTFQSFATPRILKVLATERGRLAATKLYYIFVQQDTLLLSVDKSISLSLHWNNGCGATKSGIKETKTGLLRPKMGESHQASGHGGLKSAIEEICKKDKEFISLVLGSLASSTDLAWHNFLNKAKPDKPHSAEYKSEHSRGSTSQSEEQIQYEEISALSSREKNAHWQDFSSGEAKRTLFMQYRSMMWKAFGTYFSDLFHFQPWLLTCSNIKVIMLWIPVILLILITFLMFSSFQALTPSECEMVAKELHQHVLSQAAFIRWDQVFCCALGSSVKDKCGLDPEKKDATVRTRTGRLLQELFPPLCFLLKCLGSELCQNEDLGSKSVDETLLILLNRWVATAQLSSYWVMTKAHQYLSSWSLSQFLLVTQSDLKKMKDAGSHLVHPFKIVLQTCCTHTLIVAQTTCKLKCILYIQVFSEKVLQLFTADCRKMATEIFQQIMPVGKQWRVGFKPELPTGPSDYAATAAQTVIGQVLDGIHSHSEDAQIFPLTEAMTAFMEAWMEHILKQKIKFSLQGALQLKQDFDMIRDLIQSQEYSLSAEIRQALLSLRVFHQVDNAIICLLQQPINKTYVPARTWEPFRNCCCSRNRTGTFNSGSLNSLDSLDLETARNRAILQAETSATSDILSNIRANGNPESYLAANQQEWLALRMYSGRRWKVPSLPCVNRSPEP</sequence>
<protein>
    <recommendedName>
        <fullName evidence="3">Coiled-coil protein 142 C-terminal domain-containing protein</fullName>
    </recommendedName>
</protein>
<dbReference type="PANTHER" id="PTHR21436">
    <property type="entry name" value="COILED-COIL DOMAIN-CONTAINING PROTEIN 142"/>
    <property type="match status" value="1"/>
</dbReference>
<proteinExistence type="predicted"/>
<evidence type="ECO:0000256" key="1">
    <source>
        <dbReference type="SAM" id="MobiDB-lite"/>
    </source>
</evidence>
<dbReference type="GeneTree" id="ENSGT00390000009871"/>
<dbReference type="AlphaFoldDB" id="H3B4J4"/>
<feature type="compositionally biased region" description="Polar residues" evidence="1">
    <location>
        <begin position="47"/>
        <end position="57"/>
    </location>
</feature>
<feature type="region of interest" description="Disordered" evidence="1">
    <location>
        <begin position="439"/>
        <end position="460"/>
    </location>
</feature>
<evidence type="ECO:0000256" key="2">
    <source>
        <dbReference type="SAM" id="Phobius"/>
    </source>
</evidence>
<feature type="compositionally biased region" description="Basic and acidic residues" evidence="1">
    <location>
        <begin position="439"/>
        <end position="452"/>
    </location>
</feature>
<dbReference type="EMBL" id="AFYH01076642">
    <property type="status" value="NOT_ANNOTATED_CDS"/>
    <property type="molecule type" value="Genomic_DNA"/>
</dbReference>
<dbReference type="EMBL" id="AFYH01076646">
    <property type="status" value="NOT_ANNOTATED_CDS"/>
    <property type="molecule type" value="Genomic_DNA"/>
</dbReference>
<evidence type="ECO:0000313" key="5">
    <source>
        <dbReference type="Proteomes" id="UP000008672"/>
    </source>
</evidence>
<accession>H3B4J4</accession>
<feature type="domain" description="Coiled-coil protein 142 C-terminal" evidence="3">
    <location>
        <begin position="498"/>
        <end position="958"/>
    </location>
</feature>
<dbReference type="InterPro" id="IPR055350">
    <property type="entry name" value="CCDC142_C"/>
</dbReference>
<keyword evidence="2" id="KW-0812">Transmembrane</keyword>
<keyword evidence="2" id="KW-0472">Membrane</keyword>
<reference evidence="4" key="2">
    <citation type="submission" date="2025-08" db="UniProtKB">
        <authorList>
            <consortium name="Ensembl"/>
        </authorList>
    </citation>
    <scope>IDENTIFICATION</scope>
</reference>
<dbReference type="STRING" id="7897.ENSLACP00000016815"/>
<name>H3B4J4_LATCH</name>
<reference evidence="4" key="3">
    <citation type="submission" date="2025-09" db="UniProtKB">
        <authorList>
            <consortium name="Ensembl"/>
        </authorList>
    </citation>
    <scope>IDENTIFICATION</scope>
</reference>
<dbReference type="EMBL" id="AFYH01076645">
    <property type="status" value="NOT_ANNOTATED_CDS"/>
    <property type="molecule type" value="Genomic_DNA"/>
</dbReference>
<dbReference type="HOGENOM" id="CLU_305297_0_0_1"/>
<feature type="region of interest" description="Disordered" evidence="1">
    <location>
        <begin position="36"/>
        <end position="57"/>
    </location>
</feature>
<organism evidence="4 5">
    <name type="scientific">Latimeria chalumnae</name>
    <name type="common">Coelacanth</name>
    <dbReference type="NCBI Taxonomy" id="7897"/>
    <lineage>
        <taxon>Eukaryota</taxon>
        <taxon>Metazoa</taxon>
        <taxon>Chordata</taxon>
        <taxon>Craniata</taxon>
        <taxon>Vertebrata</taxon>
        <taxon>Euteleostomi</taxon>
        <taxon>Coelacanthiformes</taxon>
        <taxon>Coelacanthidae</taxon>
        <taxon>Latimeria</taxon>
    </lineage>
</organism>
<dbReference type="EMBL" id="AFYH01076644">
    <property type="status" value="NOT_ANNOTATED_CDS"/>
    <property type="molecule type" value="Genomic_DNA"/>
</dbReference>
<dbReference type="eggNOG" id="ENOG502QUBZ">
    <property type="taxonomic scope" value="Eukaryota"/>
</dbReference>
<dbReference type="PANTHER" id="PTHR21436:SF2">
    <property type="entry name" value="COILED-COIL DOMAIN-CONTAINING PROTEIN 142"/>
    <property type="match status" value="1"/>
</dbReference>
<dbReference type="Ensembl" id="ENSLACT00000016933.1">
    <property type="protein sequence ID" value="ENSLACP00000016815.1"/>
    <property type="gene ID" value="ENSLACG00000014811.1"/>
</dbReference>
<dbReference type="OMA" id="TWEQLQH"/>